<feature type="signal peptide" evidence="7">
    <location>
        <begin position="1"/>
        <end position="17"/>
    </location>
</feature>
<dbReference type="InterPro" id="IPR006636">
    <property type="entry name" value="STI1_HS-bd"/>
</dbReference>
<comment type="function">
    <text evidence="5">Multiubiquitin chain receptor involved in modulation of proteasomal degradation. Involved in nucleotide excision repair.</text>
</comment>
<comment type="similarity">
    <text evidence="5">Belongs to the RAD23 family.</text>
</comment>
<dbReference type="FunFam" id="1.10.10.540:FF:000001">
    <property type="entry name" value="UV excision repair protein RAD23 B"/>
    <property type="match status" value="1"/>
</dbReference>
<evidence type="ECO:0000256" key="4">
    <source>
        <dbReference type="ARBA" id="ARBA00023242"/>
    </source>
</evidence>
<dbReference type="SMART" id="SM00165">
    <property type="entry name" value="UBA"/>
    <property type="match status" value="2"/>
</dbReference>
<feature type="compositionally biased region" description="Pro residues" evidence="6">
    <location>
        <begin position="107"/>
        <end position="122"/>
    </location>
</feature>
<dbReference type="SUPFAM" id="SSF54236">
    <property type="entry name" value="Ubiquitin-like"/>
    <property type="match status" value="1"/>
</dbReference>
<keyword evidence="7" id="KW-0732">Signal</keyword>
<feature type="compositionally biased region" description="Low complexity" evidence="6">
    <location>
        <begin position="123"/>
        <end position="142"/>
    </location>
</feature>
<dbReference type="GO" id="GO:0006289">
    <property type="term" value="P:nucleotide-excision repair"/>
    <property type="evidence" value="ECO:0007669"/>
    <property type="project" value="UniProtKB-UniRule"/>
</dbReference>
<dbReference type="Gene3D" id="1.10.10.540">
    <property type="entry name" value="XPC-binding domain"/>
    <property type="match status" value="1"/>
</dbReference>
<feature type="domain" description="UBA" evidence="8">
    <location>
        <begin position="156"/>
        <end position="196"/>
    </location>
</feature>
<feature type="region of interest" description="Disordered" evidence="6">
    <location>
        <begin position="99"/>
        <end position="142"/>
    </location>
</feature>
<organism evidence="10">
    <name type="scientific">Dunaliella tertiolecta</name>
    <name type="common">Green alga</name>
    <dbReference type="NCBI Taxonomy" id="3047"/>
    <lineage>
        <taxon>Eukaryota</taxon>
        <taxon>Viridiplantae</taxon>
        <taxon>Chlorophyta</taxon>
        <taxon>core chlorophytes</taxon>
        <taxon>Chlorophyceae</taxon>
        <taxon>CS clade</taxon>
        <taxon>Chlamydomonadales</taxon>
        <taxon>Dunaliellaceae</taxon>
        <taxon>Dunaliella</taxon>
    </lineage>
</organism>
<dbReference type="GO" id="GO:0070628">
    <property type="term" value="F:proteasome binding"/>
    <property type="evidence" value="ECO:0007669"/>
    <property type="project" value="TreeGrafter"/>
</dbReference>
<evidence type="ECO:0000313" key="10">
    <source>
        <dbReference type="EMBL" id="CAE0487453.1"/>
    </source>
</evidence>
<dbReference type="FunFam" id="1.10.8.10:FF:000003">
    <property type="entry name" value="UV excision repair protein RAD23 homolog"/>
    <property type="match status" value="1"/>
</dbReference>
<dbReference type="SMART" id="SM00727">
    <property type="entry name" value="STI1"/>
    <property type="match status" value="1"/>
</dbReference>
<keyword evidence="3 5" id="KW-0234">DNA repair</keyword>
<dbReference type="CDD" id="cd01805">
    <property type="entry name" value="Ubl_Rad23"/>
    <property type="match status" value="1"/>
</dbReference>
<name>A0A7S3QN99_DUNTE</name>
<dbReference type="AlphaFoldDB" id="A0A7S3QN99"/>
<dbReference type="NCBIfam" id="TIGR00601">
    <property type="entry name" value="rad23"/>
    <property type="match status" value="1"/>
</dbReference>
<dbReference type="Gene3D" id="1.10.8.10">
    <property type="entry name" value="DNA helicase RuvA subunit, C-terminal domain"/>
    <property type="match status" value="2"/>
</dbReference>
<keyword evidence="1" id="KW-0677">Repeat</keyword>
<dbReference type="InterPro" id="IPR036353">
    <property type="entry name" value="XPC-bd_sf"/>
</dbReference>
<feature type="domain" description="UBA" evidence="8">
    <location>
        <begin position="359"/>
        <end position="400"/>
    </location>
</feature>
<keyword evidence="5" id="KW-0963">Cytoplasm</keyword>
<dbReference type="InterPro" id="IPR029071">
    <property type="entry name" value="Ubiquitin-like_domsf"/>
</dbReference>
<dbReference type="SUPFAM" id="SSF46934">
    <property type="entry name" value="UBA-like"/>
    <property type="match status" value="2"/>
</dbReference>
<dbReference type="InterPro" id="IPR015940">
    <property type="entry name" value="UBA"/>
</dbReference>
<dbReference type="GO" id="GO:0043161">
    <property type="term" value="P:proteasome-mediated ubiquitin-dependent protein catabolic process"/>
    <property type="evidence" value="ECO:0007669"/>
    <property type="project" value="UniProtKB-UniRule"/>
</dbReference>
<evidence type="ECO:0000256" key="1">
    <source>
        <dbReference type="ARBA" id="ARBA00022737"/>
    </source>
</evidence>
<dbReference type="Pfam" id="PF00240">
    <property type="entry name" value="ubiquitin"/>
    <property type="match status" value="1"/>
</dbReference>
<evidence type="ECO:0000256" key="3">
    <source>
        <dbReference type="ARBA" id="ARBA00023204"/>
    </source>
</evidence>
<dbReference type="InterPro" id="IPR015360">
    <property type="entry name" value="XPC-bd"/>
</dbReference>
<gene>
    <name evidence="10" type="ORF">DTER00134_LOCUS2499</name>
</gene>
<dbReference type="PROSITE" id="PS50030">
    <property type="entry name" value="UBA"/>
    <property type="match status" value="2"/>
</dbReference>
<evidence type="ECO:0000256" key="6">
    <source>
        <dbReference type="SAM" id="MobiDB-lite"/>
    </source>
</evidence>
<feature type="domain" description="Ubiquitin-like" evidence="9">
    <location>
        <begin position="19"/>
        <end position="95"/>
    </location>
</feature>
<dbReference type="GO" id="GO:0005829">
    <property type="term" value="C:cytosol"/>
    <property type="evidence" value="ECO:0007669"/>
    <property type="project" value="TreeGrafter"/>
</dbReference>
<dbReference type="GO" id="GO:0003684">
    <property type="term" value="F:damaged DNA binding"/>
    <property type="evidence" value="ECO:0007669"/>
    <property type="project" value="UniProtKB-UniRule"/>
</dbReference>
<dbReference type="Pfam" id="PF00627">
    <property type="entry name" value="UBA"/>
    <property type="match status" value="2"/>
</dbReference>
<evidence type="ECO:0000256" key="5">
    <source>
        <dbReference type="RuleBase" id="RU367049"/>
    </source>
</evidence>
<evidence type="ECO:0000259" key="9">
    <source>
        <dbReference type="PROSITE" id="PS50053"/>
    </source>
</evidence>
<dbReference type="PANTHER" id="PTHR10621:SF0">
    <property type="entry name" value="UV EXCISION REPAIR PROTEIN RAD23"/>
    <property type="match status" value="1"/>
</dbReference>
<dbReference type="Gene3D" id="3.10.20.90">
    <property type="entry name" value="Phosphatidylinositol 3-kinase Catalytic Subunit, Chain A, domain 1"/>
    <property type="match status" value="1"/>
</dbReference>
<feature type="region of interest" description="Disordered" evidence="6">
    <location>
        <begin position="229"/>
        <end position="271"/>
    </location>
</feature>
<proteinExistence type="inferred from homology"/>
<dbReference type="EMBL" id="HBIP01005059">
    <property type="protein sequence ID" value="CAE0487453.1"/>
    <property type="molecule type" value="Transcribed_RNA"/>
</dbReference>
<reference evidence="10" key="1">
    <citation type="submission" date="2021-01" db="EMBL/GenBank/DDBJ databases">
        <authorList>
            <person name="Corre E."/>
            <person name="Pelletier E."/>
            <person name="Niang G."/>
            <person name="Scheremetjew M."/>
            <person name="Finn R."/>
            <person name="Kale V."/>
            <person name="Holt S."/>
            <person name="Cochrane G."/>
            <person name="Meng A."/>
            <person name="Brown T."/>
            <person name="Cohen L."/>
        </authorList>
    </citation>
    <scope>NUCLEOTIDE SEQUENCE</scope>
    <source>
        <strain evidence="10">CCMP1320</strain>
    </source>
</reference>
<dbReference type="GO" id="GO:0031593">
    <property type="term" value="F:polyubiquitin modification-dependent protein binding"/>
    <property type="evidence" value="ECO:0007669"/>
    <property type="project" value="UniProtKB-UniRule"/>
</dbReference>
<dbReference type="InterPro" id="IPR000626">
    <property type="entry name" value="Ubiquitin-like_dom"/>
</dbReference>
<dbReference type="InterPro" id="IPR009060">
    <property type="entry name" value="UBA-like_sf"/>
</dbReference>
<dbReference type="CDD" id="cd14281">
    <property type="entry name" value="UBA2_Rad23_like"/>
    <property type="match status" value="1"/>
</dbReference>
<comment type="subcellular location">
    <subcellularLocation>
        <location evidence="5">Nucleus</location>
    </subcellularLocation>
    <subcellularLocation>
        <location evidence="5">Cytoplasm</location>
    </subcellularLocation>
</comment>
<feature type="chain" id="PRO_5030706464" description="Ubiquitin receptor RAD23" evidence="7">
    <location>
        <begin position="18"/>
        <end position="403"/>
    </location>
</feature>
<dbReference type="SUPFAM" id="SSF101238">
    <property type="entry name" value="XPC-binding domain"/>
    <property type="match status" value="1"/>
</dbReference>
<dbReference type="GO" id="GO:0043130">
    <property type="term" value="F:ubiquitin binding"/>
    <property type="evidence" value="ECO:0007669"/>
    <property type="project" value="UniProtKB-UniRule"/>
</dbReference>
<dbReference type="PROSITE" id="PS50053">
    <property type="entry name" value="UBIQUITIN_2"/>
    <property type="match status" value="1"/>
</dbReference>
<dbReference type="FunFam" id="1.10.8.10:FF:000002">
    <property type="entry name" value="UV excision repair protein RAD23 homolog"/>
    <property type="match status" value="1"/>
</dbReference>
<dbReference type="PANTHER" id="PTHR10621">
    <property type="entry name" value="UV EXCISION REPAIR PROTEIN RAD23"/>
    <property type="match status" value="1"/>
</dbReference>
<dbReference type="GO" id="GO:0005654">
    <property type="term" value="C:nucleoplasm"/>
    <property type="evidence" value="ECO:0007669"/>
    <property type="project" value="TreeGrafter"/>
</dbReference>
<dbReference type="CDD" id="cd14280">
    <property type="entry name" value="UBA1_Rad23_like"/>
    <property type="match status" value="1"/>
</dbReference>
<dbReference type="Pfam" id="PF09280">
    <property type="entry name" value="XPC-binding"/>
    <property type="match status" value="1"/>
</dbReference>
<protein>
    <recommendedName>
        <fullName evidence="5">Ubiquitin receptor RAD23</fullName>
    </recommendedName>
    <alternativeName>
        <fullName evidence="5">DNA repair protein RAD23</fullName>
    </alternativeName>
</protein>
<accession>A0A7S3QN99</accession>
<feature type="compositionally biased region" description="Gly residues" evidence="6">
    <location>
        <begin position="232"/>
        <end position="241"/>
    </location>
</feature>
<keyword evidence="2 5" id="KW-0227">DNA damage</keyword>
<evidence type="ECO:0000256" key="2">
    <source>
        <dbReference type="ARBA" id="ARBA00022763"/>
    </source>
</evidence>
<dbReference type="InterPro" id="IPR004806">
    <property type="entry name" value="Rad23"/>
</dbReference>
<keyword evidence="4 5" id="KW-0539">Nucleus</keyword>
<sequence>MHHLSILFYSLFISLHASMKLTFRTVSGETFSNEFEAASSVGSVKDKVCEERGLSKDTMKLVYKGKVLDKDALNLTEAGLSEDGFIVVFAPKPKPAAQAAPAAAAPAPTPAAPAPQAPPPAAPAAATPTPAQPAAATASPAATPAAAADSGLLSGGALEGAINSICEMGFEREQVVRAMRAAFNNPERAVEYLTSGVPLPEVRAPPAAAGGAGGGAGIPNLAAALQGQQAAAGGGGGGGGAAAAPPPGPQAQPFNMFAPPPSGGAQQGAAPSPLDFLRTRPEFQLLRQAVQGNPNILVPMLQELGKSNPQMLQLINSHQAEFLQLLEAEGDEGDEGLEDALGAMGAGGDMPGTTTIQLTQEEADAIGRLEALGFDRASCLEAYLACDKNEELAANYLAENMFD</sequence>
<evidence type="ECO:0000259" key="8">
    <source>
        <dbReference type="PROSITE" id="PS50030"/>
    </source>
</evidence>
<dbReference type="PRINTS" id="PR01839">
    <property type="entry name" value="RAD23PROTEIN"/>
</dbReference>
<evidence type="ECO:0000256" key="7">
    <source>
        <dbReference type="SAM" id="SignalP"/>
    </source>
</evidence>